<dbReference type="PROSITE" id="PS00584">
    <property type="entry name" value="PFKB_KINASES_2"/>
    <property type="match status" value="1"/>
</dbReference>
<evidence type="ECO:0000256" key="3">
    <source>
        <dbReference type="ARBA" id="ARBA00016943"/>
    </source>
</evidence>
<dbReference type="RefSeq" id="WP_154281201.1">
    <property type="nucleotide sequence ID" value="NZ_JBHUJQ010000001.1"/>
</dbReference>
<dbReference type="AlphaFoldDB" id="A0A7K0G0W4"/>
<evidence type="ECO:0000313" key="14">
    <source>
        <dbReference type="EMBL" id="MRX76974.1"/>
    </source>
</evidence>
<dbReference type="GO" id="GO:0019303">
    <property type="term" value="P:D-ribose catabolic process"/>
    <property type="evidence" value="ECO:0007669"/>
    <property type="project" value="UniProtKB-UniRule"/>
</dbReference>
<keyword evidence="7 12" id="KW-0418">Kinase</keyword>
<comment type="similarity">
    <text evidence="12">Belongs to the carbohydrate kinase PfkB family. Ribokinase subfamily.</text>
</comment>
<evidence type="ECO:0000256" key="8">
    <source>
        <dbReference type="ARBA" id="ARBA00022840"/>
    </source>
</evidence>
<dbReference type="PANTHER" id="PTHR10584:SF166">
    <property type="entry name" value="RIBOKINASE"/>
    <property type="match status" value="1"/>
</dbReference>
<proteinExistence type="inferred from homology"/>
<keyword evidence="4 12" id="KW-0808">Transferase</keyword>
<evidence type="ECO:0000259" key="13">
    <source>
        <dbReference type="Pfam" id="PF00294"/>
    </source>
</evidence>
<evidence type="ECO:0000256" key="5">
    <source>
        <dbReference type="ARBA" id="ARBA00022723"/>
    </source>
</evidence>
<keyword evidence="5 12" id="KW-0479">Metal-binding</keyword>
<dbReference type="Pfam" id="PF00294">
    <property type="entry name" value="PfkB"/>
    <property type="match status" value="1"/>
</dbReference>
<feature type="binding site" evidence="12">
    <location>
        <position position="252"/>
    </location>
    <ligand>
        <name>substrate</name>
    </ligand>
</feature>
<reference evidence="14 15" key="1">
    <citation type="submission" date="2019-11" db="EMBL/GenBank/DDBJ databases">
        <title>Pedobacter petrophilus genome.</title>
        <authorList>
            <person name="Feldbauer M.J."/>
            <person name="Newman J.D."/>
        </authorList>
    </citation>
    <scope>NUCLEOTIDE SEQUENCE [LARGE SCALE GENOMIC DNA]</scope>
    <source>
        <strain evidence="14 15">LMG 29686</strain>
    </source>
</reference>
<comment type="cofactor">
    <cofactor evidence="12">
        <name>Mg(2+)</name>
        <dbReference type="ChEBI" id="CHEBI:18420"/>
    </cofactor>
    <text evidence="12">Requires a divalent cation, most likely magnesium in vivo, as an electrophilic catalyst to aid phosphoryl group transfer. It is the chelate of the metal and the nucleotide that is the actual substrate.</text>
</comment>
<feature type="binding site" evidence="12">
    <location>
        <position position="285"/>
    </location>
    <ligand>
        <name>K(+)</name>
        <dbReference type="ChEBI" id="CHEBI:29103"/>
    </ligand>
</feature>
<dbReference type="InterPro" id="IPR002173">
    <property type="entry name" value="Carboh/pur_kinase_PfkB_CS"/>
</dbReference>
<dbReference type="PROSITE" id="PS00583">
    <property type="entry name" value="PFKB_KINASES_1"/>
    <property type="match status" value="1"/>
</dbReference>
<dbReference type="Proteomes" id="UP000487757">
    <property type="component" value="Unassembled WGS sequence"/>
</dbReference>
<comment type="caution">
    <text evidence="14">The sequence shown here is derived from an EMBL/GenBank/DDBJ whole genome shotgun (WGS) entry which is preliminary data.</text>
</comment>
<dbReference type="InterPro" id="IPR002139">
    <property type="entry name" value="Ribo/fructo_kinase"/>
</dbReference>
<dbReference type="Gene3D" id="3.40.1190.20">
    <property type="match status" value="1"/>
</dbReference>
<accession>A0A7K0G0W4</accession>
<keyword evidence="9 12" id="KW-0460">Magnesium</keyword>
<comment type="pathway">
    <text evidence="12">Carbohydrate metabolism; D-ribose degradation; D-ribose 5-phosphate from beta-D-ribopyranose: step 2/2.</text>
</comment>
<evidence type="ECO:0000313" key="15">
    <source>
        <dbReference type="Proteomes" id="UP000487757"/>
    </source>
</evidence>
<sequence length="303" mass="31662">MKKILVIGSYNVGLSVIGDKIPSLGETIMGSRFDMGPGGKGSNQALALARLGADLKFMCCIGDDTFGKDALALFKKENLATDAVKVIDDCHTGVGLILIDNKGHNAIGVVAGANSHLTIADLHANKQLFEEADFLLIQLENNLDVVEEAIRIGHSTNTTVVFNPAPAQAIKPEILALVDYITPNETEASIISGIAVTDLESAYAAADALISKGSKNVIITLAECGSILLSQDKKQHFPAKKVKSIDSTGAGDAFNGGLVYALSTNQPIEDAIDFASKVAALAVTKIGTVAGLPTLTEVNNFNS</sequence>
<dbReference type="PRINTS" id="PR00990">
    <property type="entry name" value="RIBOKINASE"/>
</dbReference>
<feature type="active site" description="Proton acceptor" evidence="12">
    <location>
        <position position="252"/>
    </location>
</feature>
<dbReference type="InterPro" id="IPR011611">
    <property type="entry name" value="PfkB_dom"/>
</dbReference>
<organism evidence="14 15">
    <name type="scientific">Pedobacter petrophilus</name>
    <dbReference type="NCBI Taxonomy" id="1908241"/>
    <lineage>
        <taxon>Bacteria</taxon>
        <taxon>Pseudomonadati</taxon>
        <taxon>Bacteroidota</taxon>
        <taxon>Sphingobacteriia</taxon>
        <taxon>Sphingobacteriales</taxon>
        <taxon>Sphingobacteriaceae</taxon>
        <taxon>Pedobacter</taxon>
    </lineage>
</organism>
<feature type="binding site" evidence="12">
    <location>
        <position position="282"/>
    </location>
    <ligand>
        <name>K(+)</name>
        <dbReference type="ChEBI" id="CHEBI:29103"/>
    </ligand>
</feature>
<dbReference type="GO" id="GO:0005524">
    <property type="term" value="F:ATP binding"/>
    <property type="evidence" value="ECO:0007669"/>
    <property type="project" value="UniProtKB-UniRule"/>
</dbReference>
<dbReference type="EMBL" id="WKKH01000018">
    <property type="protein sequence ID" value="MRX76974.1"/>
    <property type="molecule type" value="Genomic_DNA"/>
</dbReference>
<keyword evidence="8 12" id="KW-0067">ATP-binding</keyword>
<evidence type="ECO:0000256" key="12">
    <source>
        <dbReference type="HAMAP-Rule" id="MF_01987"/>
    </source>
</evidence>
<gene>
    <name evidence="12 14" type="primary">rbsK</name>
    <name evidence="14" type="ORF">GJU39_12840</name>
</gene>
<comment type="similarity">
    <text evidence="1">Belongs to the carbohydrate kinase pfkB family.</text>
</comment>
<keyword evidence="10 12" id="KW-0630">Potassium</keyword>
<feature type="domain" description="Carbohydrate kinase PfkB" evidence="13">
    <location>
        <begin position="1"/>
        <end position="294"/>
    </location>
</feature>
<feature type="binding site" evidence="12">
    <location>
        <position position="140"/>
    </location>
    <ligand>
        <name>substrate</name>
    </ligand>
</feature>
<comment type="caution">
    <text evidence="12">Lacks conserved residue(s) required for the propagation of feature annotation.</text>
</comment>
<comment type="subcellular location">
    <subcellularLocation>
        <location evidence="12">Cytoplasm</location>
    </subcellularLocation>
</comment>
<evidence type="ECO:0000256" key="4">
    <source>
        <dbReference type="ARBA" id="ARBA00022679"/>
    </source>
</evidence>
<keyword evidence="15" id="KW-1185">Reference proteome</keyword>
<dbReference type="InterPro" id="IPR011877">
    <property type="entry name" value="Ribokinase"/>
</dbReference>
<feature type="binding site" evidence="12">
    <location>
        <begin position="39"/>
        <end position="43"/>
    </location>
    <ligand>
        <name>substrate</name>
    </ligand>
</feature>
<dbReference type="InterPro" id="IPR029056">
    <property type="entry name" value="Ribokinase-like"/>
</dbReference>
<feature type="binding site" evidence="12">
    <location>
        <position position="248"/>
    </location>
    <ligand>
        <name>K(+)</name>
        <dbReference type="ChEBI" id="CHEBI:29103"/>
    </ligand>
</feature>
<comment type="catalytic activity">
    <reaction evidence="12">
        <text>D-ribose + ATP = D-ribose 5-phosphate + ADP + H(+)</text>
        <dbReference type="Rhea" id="RHEA:13697"/>
        <dbReference type="ChEBI" id="CHEBI:15378"/>
        <dbReference type="ChEBI" id="CHEBI:30616"/>
        <dbReference type="ChEBI" id="CHEBI:47013"/>
        <dbReference type="ChEBI" id="CHEBI:78346"/>
        <dbReference type="ChEBI" id="CHEBI:456216"/>
        <dbReference type="EC" id="2.7.1.15"/>
    </reaction>
</comment>
<dbReference type="HAMAP" id="MF_01987">
    <property type="entry name" value="Ribokinase"/>
    <property type="match status" value="1"/>
</dbReference>
<keyword evidence="6 12" id="KW-0547">Nucleotide-binding</keyword>
<dbReference type="UniPathway" id="UPA00916">
    <property type="reaction ID" value="UER00889"/>
</dbReference>
<comment type="subunit">
    <text evidence="12">Homodimer.</text>
</comment>
<dbReference type="OrthoDB" id="9775849at2"/>
<evidence type="ECO:0000256" key="9">
    <source>
        <dbReference type="ARBA" id="ARBA00022842"/>
    </source>
</evidence>
<comment type="function">
    <text evidence="12">Catalyzes the phosphorylation of ribose at O-5 in a reaction requiring ATP and magnesium. The resulting D-ribose-5-phosphate can then be used either for sythesis of nucleotides, histidine, and tryptophan, or as a component of the pentose phosphate pathway.</text>
</comment>
<evidence type="ECO:0000256" key="2">
    <source>
        <dbReference type="ARBA" id="ARBA00012035"/>
    </source>
</evidence>
<dbReference type="SUPFAM" id="SSF53613">
    <property type="entry name" value="Ribokinase-like"/>
    <property type="match status" value="1"/>
</dbReference>
<feature type="binding site" evidence="12">
    <location>
        <position position="246"/>
    </location>
    <ligand>
        <name>K(+)</name>
        <dbReference type="ChEBI" id="CHEBI:29103"/>
    </ligand>
</feature>
<evidence type="ECO:0000256" key="11">
    <source>
        <dbReference type="ARBA" id="ARBA00023277"/>
    </source>
</evidence>
<comment type="activity regulation">
    <text evidence="12">Activated by a monovalent cation that binds near, but not in, the active site. The most likely occupant of the site in vivo is potassium. Ion binding induces a conformational change that may alter substrate affinity.</text>
</comment>
<dbReference type="EC" id="2.7.1.15" evidence="2 12"/>
<evidence type="ECO:0000256" key="1">
    <source>
        <dbReference type="ARBA" id="ARBA00005380"/>
    </source>
</evidence>
<feature type="binding site" evidence="12">
    <location>
        <position position="287"/>
    </location>
    <ligand>
        <name>K(+)</name>
        <dbReference type="ChEBI" id="CHEBI:29103"/>
    </ligand>
</feature>
<feature type="binding site" evidence="12">
    <location>
        <begin position="251"/>
        <end position="252"/>
    </location>
    <ligand>
        <name>ATP</name>
        <dbReference type="ChEBI" id="CHEBI:30616"/>
    </ligand>
</feature>
<dbReference type="CDD" id="cd01174">
    <property type="entry name" value="ribokinase"/>
    <property type="match status" value="1"/>
</dbReference>
<dbReference type="PANTHER" id="PTHR10584">
    <property type="entry name" value="SUGAR KINASE"/>
    <property type="match status" value="1"/>
</dbReference>
<keyword evidence="11 12" id="KW-0119">Carbohydrate metabolism</keyword>
<dbReference type="GO" id="GO:0005829">
    <property type="term" value="C:cytosol"/>
    <property type="evidence" value="ECO:0007669"/>
    <property type="project" value="TreeGrafter"/>
</dbReference>
<dbReference type="GO" id="GO:0046872">
    <property type="term" value="F:metal ion binding"/>
    <property type="evidence" value="ECO:0007669"/>
    <property type="project" value="UniProtKB-KW"/>
</dbReference>
<dbReference type="NCBIfam" id="TIGR02152">
    <property type="entry name" value="D_ribokin_bact"/>
    <property type="match status" value="1"/>
</dbReference>
<name>A0A7K0G0W4_9SPHI</name>
<protein>
    <recommendedName>
        <fullName evidence="3 12">Ribokinase</fullName>
        <shortName evidence="12">RK</shortName>
        <ecNumber evidence="2 12">2.7.1.15</ecNumber>
    </recommendedName>
</protein>
<evidence type="ECO:0000256" key="6">
    <source>
        <dbReference type="ARBA" id="ARBA00022741"/>
    </source>
</evidence>
<evidence type="ECO:0000256" key="7">
    <source>
        <dbReference type="ARBA" id="ARBA00022777"/>
    </source>
</evidence>
<keyword evidence="12" id="KW-0963">Cytoplasm</keyword>
<evidence type="ECO:0000256" key="10">
    <source>
        <dbReference type="ARBA" id="ARBA00022958"/>
    </source>
</evidence>
<dbReference type="GO" id="GO:0004747">
    <property type="term" value="F:ribokinase activity"/>
    <property type="evidence" value="ECO:0007669"/>
    <property type="project" value="UniProtKB-UniRule"/>
</dbReference>
<feature type="binding site" evidence="12">
    <location>
        <position position="184"/>
    </location>
    <ligand>
        <name>ATP</name>
        <dbReference type="ChEBI" id="CHEBI:30616"/>
    </ligand>
</feature>